<dbReference type="InterPro" id="IPR037152">
    <property type="entry name" value="L-asparaginase_N_sf"/>
</dbReference>
<dbReference type="InterPro" id="IPR006034">
    <property type="entry name" value="Asparaginase/glutaminase-like"/>
</dbReference>
<dbReference type="PANTHER" id="PTHR11707:SF28">
    <property type="entry name" value="60 KDA LYSOPHOSPHOLIPASE"/>
    <property type="match status" value="1"/>
</dbReference>
<dbReference type="InterPro" id="IPR027474">
    <property type="entry name" value="L-asparaginase_N"/>
</dbReference>
<dbReference type="InterPro" id="IPR040919">
    <property type="entry name" value="Asparaginase_C"/>
</dbReference>
<evidence type="ECO:0000256" key="4">
    <source>
        <dbReference type="PROSITE-ProRule" id="PRU10100"/>
    </source>
</evidence>
<dbReference type="Pfam" id="PF00710">
    <property type="entry name" value="Asparaginase"/>
    <property type="match status" value="1"/>
</dbReference>
<organism evidence="7 8">
    <name type="scientific">Castellaniella denitrificans</name>
    <dbReference type="NCBI Taxonomy" id="56119"/>
    <lineage>
        <taxon>Bacteria</taxon>
        <taxon>Pseudomonadati</taxon>
        <taxon>Pseudomonadota</taxon>
        <taxon>Betaproteobacteria</taxon>
        <taxon>Burkholderiales</taxon>
        <taxon>Alcaligenaceae</taxon>
        <taxon>Castellaniella</taxon>
    </lineage>
</organism>
<dbReference type="InterPro" id="IPR036152">
    <property type="entry name" value="Asp/glu_Ase-like_sf"/>
</dbReference>
<gene>
    <name evidence="7" type="ORF">O4H32_03945</name>
</gene>
<feature type="active site" evidence="4">
    <location>
        <position position="88"/>
    </location>
</feature>
<keyword evidence="2" id="KW-0378">Hydrolase</keyword>
<feature type="domain" description="L-asparaginase N-terminal" evidence="5">
    <location>
        <begin position="3"/>
        <end position="193"/>
    </location>
</feature>
<reference evidence="7" key="1">
    <citation type="submission" date="2022-12" db="EMBL/GenBank/DDBJ databases">
        <title>Bacterial isolates from different developmental stages of Nematostella vectensis.</title>
        <authorList>
            <person name="Fraune S."/>
        </authorList>
    </citation>
    <scope>NUCLEOTIDE SEQUENCE</scope>
    <source>
        <strain evidence="7">G21619-S1</strain>
    </source>
</reference>
<dbReference type="SMART" id="SM00870">
    <property type="entry name" value="Asparaginase"/>
    <property type="match status" value="1"/>
</dbReference>
<sequence length="334" mass="35052">MKRVVVLSTGGTIASRPGPEGRNIAGALPGSDLMRQVPGVEDIRVEVRSLFQKASNALLPDDIQALRAECQRLVDEGGVDGIVVTHGTDTLEDTAYFLECGVRARDVVLVVTGSQRVPHAPGTDAYTNLRDAIRAAASPQCRGLGVLVVFNETVHAAAFVRKTSSFQLNGFESPGLGCLGFVDGEDVRIYQQPRRQPLLQAPSGALPQVEIVSASLGASPLALRALVDARVPGLVLEGTGRGQVPPSWVPEAERAARAGISVLVCSAALHGAVLPCYEYPGSLHSLQEAGALGVSGLSARKARMRLMLALACLGGQGNRDALRPLFDWGAGRDA</sequence>
<evidence type="ECO:0000313" key="8">
    <source>
        <dbReference type="Proteomes" id="UP001068379"/>
    </source>
</evidence>
<dbReference type="InterPro" id="IPR027475">
    <property type="entry name" value="Asparaginase/glutaminase_AS2"/>
</dbReference>
<accession>A0ABT4M4Q1</accession>
<dbReference type="Gene3D" id="3.40.50.1170">
    <property type="entry name" value="L-asparaginase, N-terminal domain"/>
    <property type="match status" value="1"/>
</dbReference>
<dbReference type="CDD" id="cd08964">
    <property type="entry name" value="L-asparaginase_II"/>
    <property type="match status" value="1"/>
</dbReference>
<dbReference type="SUPFAM" id="SSF53774">
    <property type="entry name" value="Glutaminase/Asparaginase"/>
    <property type="match status" value="1"/>
</dbReference>
<comment type="similarity">
    <text evidence="1">Belongs to the asparaginase 1 family.</text>
</comment>
<dbReference type="Proteomes" id="UP001068379">
    <property type="component" value="Unassembled WGS sequence"/>
</dbReference>
<keyword evidence="8" id="KW-1185">Reference proteome</keyword>
<proteinExistence type="inferred from homology"/>
<dbReference type="PIRSF" id="PIRSF001220">
    <property type="entry name" value="L-ASNase_gatD"/>
    <property type="match status" value="1"/>
</dbReference>
<evidence type="ECO:0000259" key="5">
    <source>
        <dbReference type="Pfam" id="PF00710"/>
    </source>
</evidence>
<dbReference type="InterPro" id="IPR027473">
    <property type="entry name" value="L-asparaginase_C"/>
</dbReference>
<protein>
    <submittedName>
        <fullName evidence="7">Asparaginase</fullName>
    </submittedName>
</protein>
<comment type="caution">
    <text evidence="7">The sequence shown here is derived from an EMBL/GenBank/DDBJ whole genome shotgun (WGS) entry which is preliminary data.</text>
</comment>
<dbReference type="Gene3D" id="3.40.50.40">
    <property type="match status" value="1"/>
</dbReference>
<dbReference type="InterPro" id="IPR004550">
    <property type="entry name" value="AsnASE_II"/>
</dbReference>
<dbReference type="PROSITE" id="PS00917">
    <property type="entry name" value="ASN_GLN_ASE_2"/>
    <property type="match status" value="1"/>
</dbReference>
<dbReference type="InterPro" id="IPR020827">
    <property type="entry name" value="Asparaginase/glutaminase_AS1"/>
</dbReference>
<dbReference type="RefSeq" id="WP_269356865.1">
    <property type="nucleotide sequence ID" value="NZ_JAPWHE010000001.1"/>
</dbReference>
<dbReference type="Pfam" id="PF17763">
    <property type="entry name" value="Asparaginase_C"/>
    <property type="match status" value="1"/>
</dbReference>
<dbReference type="EMBL" id="JAPWHE010000001">
    <property type="protein sequence ID" value="MCZ4329111.1"/>
    <property type="molecule type" value="Genomic_DNA"/>
</dbReference>
<evidence type="ECO:0000259" key="6">
    <source>
        <dbReference type="Pfam" id="PF17763"/>
    </source>
</evidence>
<dbReference type="PROSITE" id="PS51732">
    <property type="entry name" value="ASN_GLN_ASE_3"/>
    <property type="match status" value="1"/>
</dbReference>
<evidence type="ECO:0000313" key="7">
    <source>
        <dbReference type="EMBL" id="MCZ4329111.1"/>
    </source>
</evidence>
<name>A0ABT4M4Q1_9BURK</name>
<evidence type="ECO:0000256" key="1">
    <source>
        <dbReference type="ARBA" id="ARBA00010518"/>
    </source>
</evidence>
<dbReference type="PRINTS" id="PR00139">
    <property type="entry name" value="ASNGLNASE"/>
</dbReference>
<evidence type="ECO:0000256" key="2">
    <source>
        <dbReference type="ARBA" id="ARBA00022801"/>
    </source>
</evidence>
<evidence type="ECO:0000256" key="3">
    <source>
        <dbReference type="PROSITE-ProRule" id="PRU10099"/>
    </source>
</evidence>
<dbReference type="PROSITE" id="PS00144">
    <property type="entry name" value="ASN_GLN_ASE_1"/>
    <property type="match status" value="1"/>
</dbReference>
<dbReference type="PANTHER" id="PTHR11707">
    <property type="entry name" value="L-ASPARAGINASE"/>
    <property type="match status" value="1"/>
</dbReference>
<feature type="domain" description="Asparaginase/glutaminase C-terminal" evidence="6">
    <location>
        <begin position="208"/>
        <end position="312"/>
    </location>
</feature>
<dbReference type="PIRSF" id="PIRSF500176">
    <property type="entry name" value="L_ASNase"/>
    <property type="match status" value="1"/>
</dbReference>
<feature type="active site" evidence="3">
    <location>
        <position position="12"/>
    </location>
</feature>
<dbReference type="SFLD" id="SFLDS00057">
    <property type="entry name" value="Glutaminase/Asparaginase"/>
    <property type="match status" value="1"/>
</dbReference>